<evidence type="ECO:0000313" key="7">
    <source>
        <dbReference type="Proteomes" id="UP000831390"/>
    </source>
</evidence>
<proteinExistence type="predicted"/>
<dbReference type="RefSeq" id="WP_243515810.1">
    <property type="nucleotide sequence ID" value="NZ_CP094534.1"/>
</dbReference>
<gene>
    <name evidence="6" type="ORF">MTP16_02895</name>
</gene>
<dbReference type="Pfam" id="PF08447">
    <property type="entry name" value="PAS_3"/>
    <property type="match status" value="1"/>
</dbReference>
<dbReference type="PROSITE" id="PS50043">
    <property type="entry name" value="HTH_LUXR_2"/>
    <property type="match status" value="1"/>
</dbReference>
<evidence type="ECO:0000256" key="4">
    <source>
        <dbReference type="SAM" id="MobiDB-lite"/>
    </source>
</evidence>
<sequence length="249" mass="28209">MPYPPPPAYQQVQAAWRQIHSGSPTLEVDEASAVAAGRQMAQYLFHNQFMLLIDLRVMQHLFVSPGVQALLGCPPADFSMAWLYSRVHPDDADLLGQATAVSARWLNKHRQEALGHAFTADYRLRHQAGHYLRVLRQNFPLDFAPDGTPTVAGSTFTDITHHKRTQDLCFHGTHPELQQWLDELLRPAAHLALTSREREVLDRVLQGQGSQQIADQLHVSVHTVNTHRRNITAKTQSRNPSELLRHLHE</sequence>
<dbReference type="InterPro" id="IPR013655">
    <property type="entry name" value="PAS_fold_3"/>
</dbReference>
<dbReference type="SUPFAM" id="SSF55785">
    <property type="entry name" value="PYP-like sensor domain (PAS domain)"/>
    <property type="match status" value="1"/>
</dbReference>
<dbReference type="SMART" id="SM00421">
    <property type="entry name" value="HTH_LUXR"/>
    <property type="match status" value="1"/>
</dbReference>
<organism evidence="6 7">
    <name type="scientific">Hymenobacter monticola</name>
    <dbReference type="NCBI Taxonomy" id="1705399"/>
    <lineage>
        <taxon>Bacteria</taxon>
        <taxon>Pseudomonadati</taxon>
        <taxon>Bacteroidota</taxon>
        <taxon>Cytophagia</taxon>
        <taxon>Cytophagales</taxon>
        <taxon>Hymenobacteraceae</taxon>
        <taxon>Hymenobacter</taxon>
    </lineage>
</organism>
<evidence type="ECO:0000256" key="3">
    <source>
        <dbReference type="ARBA" id="ARBA00023163"/>
    </source>
</evidence>
<dbReference type="PRINTS" id="PR00038">
    <property type="entry name" value="HTHLUXR"/>
</dbReference>
<dbReference type="Gene3D" id="1.10.10.10">
    <property type="entry name" value="Winged helix-like DNA-binding domain superfamily/Winged helix DNA-binding domain"/>
    <property type="match status" value="1"/>
</dbReference>
<dbReference type="InterPro" id="IPR000792">
    <property type="entry name" value="Tscrpt_reg_LuxR_C"/>
</dbReference>
<reference evidence="6 7" key="1">
    <citation type="submission" date="2022-03" db="EMBL/GenBank/DDBJ databases">
        <title>Hymenobactersp. isolated from the air.</title>
        <authorList>
            <person name="Won M."/>
            <person name="Kwon S.-W."/>
        </authorList>
    </citation>
    <scope>NUCLEOTIDE SEQUENCE [LARGE SCALE GENOMIC DNA]</scope>
    <source>
        <strain evidence="6 7">KACC 22596</strain>
    </source>
</reference>
<evidence type="ECO:0000256" key="1">
    <source>
        <dbReference type="ARBA" id="ARBA00023015"/>
    </source>
</evidence>
<dbReference type="InterPro" id="IPR000014">
    <property type="entry name" value="PAS"/>
</dbReference>
<dbReference type="SUPFAM" id="SSF46894">
    <property type="entry name" value="C-terminal effector domain of the bipartite response regulators"/>
    <property type="match status" value="1"/>
</dbReference>
<keyword evidence="3" id="KW-0804">Transcription</keyword>
<name>A0ABY4B649_9BACT</name>
<evidence type="ECO:0000313" key="6">
    <source>
        <dbReference type="EMBL" id="UOE34608.1"/>
    </source>
</evidence>
<feature type="domain" description="HTH luxR-type" evidence="5">
    <location>
        <begin position="186"/>
        <end position="249"/>
    </location>
</feature>
<dbReference type="PANTHER" id="PTHR44688:SF16">
    <property type="entry name" value="DNA-BINDING TRANSCRIPTIONAL ACTIVATOR DEVR_DOSR"/>
    <property type="match status" value="1"/>
</dbReference>
<dbReference type="InterPro" id="IPR016032">
    <property type="entry name" value="Sig_transdc_resp-reg_C-effctor"/>
</dbReference>
<keyword evidence="7" id="KW-1185">Reference proteome</keyword>
<dbReference type="Gene3D" id="3.30.450.20">
    <property type="entry name" value="PAS domain"/>
    <property type="match status" value="1"/>
</dbReference>
<dbReference type="InterPro" id="IPR036388">
    <property type="entry name" value="WH-like_DNA-bd_sf"/>
</dbReference>
<keyword evidence="1" id="KW-0805">Transcription regulation</keyword>
<evidence type="ECO:0000259" key="5">
    <source>
        <dbReference type="PROSITE" id="PS50043"/>
    </source>
</evidence>
<dbReference type="CDD" id="cd00130">
    <property type="entry name" value="PAS"/>
    <property type="match status" value="1"/>
</dbReference>
<dbReference type="Pfam" id="PF00196">
    <property type="entry name" value="GerE"/>
    <property type="match status" value="1"/>
</dbReference>
<feature type="region of interest" description="Disordered" evidence="4">
    <location>
        <begin position="229"/>
        <end position="249"/>
    </location>
</feature>
<protein>
    <submittedName>
        <fullName evidence="6">LuxR C-terminal-related transcriptional regulator</fullName>
    </submittedName>
</protein>
<evidence type="ECO:0000256" key="2">
    <source>
        <dbReference type="ARBA" id="ARBA00023125"/>
    </source>
</evidence>
<dbReference type="PANTHER" id="PTHR44688">
    <property type="entry name" value="DNA-BINDING TRANSCRIPTIONAL ACTIVATOR DEVR_DOSR"/>
    <property type="match status" value="1"/>
</dbReference>
<accession>A0ABY4B649</accession>
<dbReference type="InterPro" id="IPR035965">
    <property type="entry name" value="PAS-like_dom_sf"/>
</dbReference>
<dbReference type="PROSITE" id="PS00622">
    <property type="entry name" value="HTH_LUXR_1"/>
    <property type="match status" value="1"/>
</dbReference>
<dbReference type="Proteomes" id="UP000831390">
    <property type="component" value="Chromosome"/>
</dbReference>
<dbReference type="EMBL" id="CP094534">
    <property type="protein sequence ID" value="UOE34608.1"/>
    <property type="molecule type" value="Genomic_DNA"/>
</dbReference>
<keyword evidence="2" id="KW-0238">DNA-binding</keyword>
<dbReference type="CDD" id="cd06170">
    <property type="entry name" value="LuxR_C_like"/>
    <property type="match status" value="1"/>
</dbReference>